<gene>
    <name evidence="1" type="ORF">GTG28_04875</name>
</gene>
<name>A0A6L8LR43_9VIBR</name>
<evidence type="ECO:0000313" key="1">
    <source>
        <dbReference type="EMBL" id="MYM58551.1"/>
    </source>
</evidence>
<protein>
    <recommendedName>
        <fullName evidence="3">Type III secretion protein</fullName>
    </recommendedName>
</protein>
<dbReference type="AlphaFoldDB" id="A0A6L8LR43"/>
<evidence type="ECO:0000313" key="2">
    <source>
        <dbReference type="Proteomes" id="UP000478571"/>
    </source>
</evidence>
<dbReference type="EMBL" id="WWEU01000001">
    <property type="protein sequence ID" value="MYM58551.1"/>
    <property type="molecule type" value="Genomic_DNA"/>
</dbReference>
<sequence>MAIDVIQLNKTIRNISPRLHSEWWEKLELDHCEGLITTNSLVEQRLDNVVLSRAGLEGVWLTEDLDVIQKWLAVMNKLPLLLIAAGLISQNCPEYIWDSQYREVMQTKLSQEQIDQLIALWPHATHPPMWLPDNMLSKAEYYSASALFHYWRGHPFAGILSLSLPIMEPPIKLSEIEVEDVINWMFRLERFL</sequence>
<proteinExistence type="predicted"/>
<dbReference type="RefSeq" id="WP_160927487.1">
    <property type="nucleotide sequence ID" value="NZ_WWEU01000001.1"/>
</dbReference>
<evidence type="ECO:0008006" key="3">
    <source>
        <dbReference type="Google" id="ProtNLM"/>
    </source>
</evidence>
<accession>A0A6L8LR43</accession>
<organism evidence="1 2">
    <name type="scientific">Vibrio tetraodonis subsp. pristinus</name>
    <dbReference type="NCBI Taxonomy" id="2695891"/>
    <lineage>
        <taxon>Bacteria</taxon>
        <taxon>Pseudomonadati</taxon>
        <taxon>Pseudomonadota</taxon>
        <taxon>Gammaproteobacteria</taxon>
        <taxon>Vibrionales</taxon>
        <taxon>Vibrionaceae</taxon>
        <taxon>Vibrio</taxon>
    </lineage>
</organism>
<keyword evidence="2" id="KW-1185">Reference proteome</keyword>
<dbReference type="Pfam" id="PF13327">
    <property type="entry name" value="T3SS_LEE_assoc"/>
    <property type="match status" value="1"/>
</dbReference>
<dbReference type="InterPro" id="IPR025292">
    <property type="entry name" value="T3SS_LEE_assoc"/>
</dbReference>
<reference evidence="1 2" key="1">
    <citation type="submission" date="2020-01" db="EMBL/GenBank/DDBJ databases">
        <title>Draft Genome Sequence of Vibrio sp. strain OCN044, Isolated from a Healthy Coral at Palmyra Atoll.</title>
        <authorList>
            <person name="Videau P."/>
            <person name="Loughran R."/>
            <person name="Esquivel A."/>
            <person name="Deadmond M."/>
            <person name="Paddock B.E."/>
            <person name="Saw J.H."/>
            <person name="Ushijima B."/>
        </authorList>
    </citation>
    <scope>NUCLEOTIDE SEQUENCE [LARGE SCALE GENOMIC DNA]</scope>
    <source>
        <strain evidence="1 2">OCN044</strain>
    </source>
</reference>
<comment type="caution">
    <text evidence="1">The sequence shown here is derived from an EMBL/GenBank/DDBJ whole genome shotgun (WGS) entry which is preliminary data.</text>
</comment>
<dbReference type="Proteomes" id="UP000478571">
    <property type="component" value="Unassembled WGS sequence"/>
</dbReference>